<geneLocation type="plasmid" evidence="1 2">
    <name>SV1_lp17</name>
</geneLocation>
<gene>
    <name evidence="1" type="ORF">BSV1_D04</name>
</gene>
<reference evidence="1 2" key="1">
    <citation type="journal article" date="2011" name="J. Bacteriol.">
        <title>Whole genome sequence of an unusual Borrelia burgdorferi sensu lato isolate.</title>
        <authorList>
            <person name="Casjens S.R."/>
            <person name="Fraser-Liggett C.M."/>
            <person name="Mongodin E.F."/>
            <person name="Qiu W.G."/>
            <person name="Dunn J.J."/>
            <person name="Luft B.J."/>
            <person name="Schutzer S.E."/>
        </authorList>
    </citation>
    <scope>NUCLEOTIDE SEQUENCE [LARGE SCALE GENOMIC DNA]</scope>
    <source>
        <strain evidence="1 2">SV1</strain>
    </source>
</reference>
<dbReference type="Proteomes" id="UP000006166">
    <property type="component" value="Plasmid SV1_lp17"/>
</dbReference>
<accession>A0A806CKV2</accession>
<dbReference type="EMBL" id="CP001519">
    <property type="protein sequence ID" value="ACN93372.1"/>
    <property type="molecule type" value="Genomic_DNA"/>
</dbReference>
<evidence type="ECO:0000313" key="2">
    <source>
        <dbReference type="Proteomes" id="UP000006166"/>
    </source>
</evidence>
<keyword evidence="1" id="KW-0614">Plasmid</keyword>
<organism evidence="1 2">
    <name type="scientific">Borreliella finlandensis</name>
    <dbReference type="NCBI Taxonomy" id="498741"/>
    <lineage>
        <taxon>Bacteria</taxon>
        <taxon>Pseudomonadati</taxon>
        <taxon>Spirochaetota</taxon>
        <taxon>Spirochaetia</taxon>
        <taxon>Spirochaetales</taxon>
        <taxon>Borreliaceae</taxon>
        <taxon>Borreliella</taxon>
    </lineage>
</organism>
<protein>
    <submittedName>
        <fullName evidence="1">Transposase, OrfB family</fullName>
    </submittedName>
</protein>
<evidence type="ECO:0000313" key="1">
    <source>
        <dbReference type="EMBL" id="ACN93372.1"/>
    </source>
</evidence>
<keyword evidence="2" id="KW-1185">Reference proteome</keyword>
<dbReference type="AlphaFoldDB" id="A0A806CKV2"/>
<name>A0A806CKV2_9SPIR</name>
<proteinExistence type="predicted"/>
<sequence length="67" mass="8030">MPKKTIKKISNQIKDFLHKLSYCFVANYKNIVIENYKLKLCKKGMSRKSINYLELYEIVRQLSCKLQ</sequence>
<dbReference type="RefSeq" id="WP_012672499.1">
    <property type="nucleotide sequence ID" value="NC_012242.1"/>
</dbReference>